<gene>
    <name evidence="3" type="ORF">GCM10009846_30320</name>
</gene>
<feature type="transmembrane region" description="Helical" evidence="1">
    <location>
        <begin position="32"/>
        <end position="58"/>
    </location>
</feature>
<name>A0ABN3AYR5_9MICO</name>
<feature type="domain" description="DUF3566" evidence="2">
    <location>
        <begin position="18"/>
        <end position="132"/>
    </location>
</feature>
<reference evidence="4" key="1">
    <citation type="journal article" date="2019" name="Int. J. Syst. Evol. Microbiol.">
        <title>The Global Catalogue of Microorganisms (GCM) 10K type strain sequencing project: providing services to taxonomists for standard genome sequencing and annotation.</title>
        <authorList>
            <consortium name="The Broad Institute Genomics Platform"/>
            <consortium name="The Broad Institute Genome Sequencing Center for Infectious Disease"/>
            <person name="Wu L."/>
            <person name="Ma J."/>
        </authorList>
    </citation>
    <scope>NUCLEOTIDE SEQUENCE [LARGE SCALE GENOMIC DNA]</scope>
    <source>
        <strain evidence="4">JCM 16026</strain>
    </source>
</reference>
<organism evidence="3 4">
    <name type="scientific">Agrococcus versicolor</name>
    <dbReference type="NCBI Taxonomy" id="501482"/>
    <lineage>
        <taxon>Bacteria</taxon>
        <taxon>Bacillati</taxon>
        <taxon>Actinomycetota</taxon>
        <taxon>Actinomycetes</taxon>
        <taxon>Micrococcales</taxon>
        <taxon>Microbacteriaceae</taxon>
        <taxon>Agrococcus</taxon>
    </lineage>
</organism>
<sequence>MSIAERLQGKGPRRSGGKQVRLRLVWIDFWSALKLSAIVGVIAGIVLLVATFVLWSLLNVLGLFGRIDETLADILGDSSFTVMSFVSLPQVLLFTVVVALLNFVVITVLGAVFATLYNLSVRFTGGLLVGFANQ</sequence>
<accession>A0ABN3AYR5</accession>
<dbReference type="EMBL" id="BAAAQT010000008">
    <property type="protein sequence ID" value="GAA2176451.1"/>
    <property type="molecule type" value="Genomic_DNA"/>
</dbReference>
<dbReference type="Proteomes" id="UP001501599">
    <property type="component" value="Unassembled WGS sequence"/>
</dbReference>
<evidence type="ECO:0000313" key="3">
    <source>
        <dbReference type="EMBL" id="GAA2176451.1"/>
    </source>
</evidence>
<dbReference type="InterPro" id="IPR021949">
    <property type="entry name" value="DUF3566_TM"/>
</dbReference>
<evidence type="ECO:0000313" key="4">
    <source>
        <dbReference type="Proteomes" id="UP001501599"/>
    </source>
</evidence>
<keyword evidence="1" id="KW-0472">Membrane</keyword>
<keyword evidence="1" id="KW-0812">Transmembrane</keyword>
<protein>
    <recommendedName>
        <fullName evidence="2">DUF3566 domain-containing protein</fullName>
    </recommendedName>
</protein>
<dbReference type="RefSeq" id="WP_344344925.1">
    <property type="nucleotide sequence ID" value="NZ_BAAAQT010000008.1"/>
</dbReference>
<comment type="caution">
    <text evidence="3">The sequence shown here is derived from an EMBL/GenBank/DDBJ whole genome shotgun (WGS) entry which is preliminary data.</text>
</comment>
<feature type="transmembrane region" description="Helical" evidence="1">
    <location>
        <begin position="91"/>
        <end position="117"/>
    </location>
</feature>
<evidence type="ECO:0000256" key="1">
    <source>
        <dbReference type="SAM" id="Phobius"/>
    </source>
</evidence>
<dbReference type="Pfam" id="PF12089">
    <property type="entry name" value="DUF3566"/>
    <property type="match status" value="1"/>
</dbReference>
<proteinExistence type="predicted"/>
<evidence type="ECO:0000259" key="2">
    <source>
        <dbReference type="Pfam" id="PF12089"/>
    </source>
</evidence>
<keyword evidence="1" id="KW-1133">Transmembrane helix</keyword>
<keyword evidence="4" id="KW-1185">Reference proteome</keyword>